<protein>
    <recommendedName>
        <fullName evidence="4">RNA-directed DNA polymerase from mobile element jockey-like</fullName>
    </recommendedName>
</protein>
<dbReference type="EMBL" id="REGN01005627">
    <property type="protein sequence ID" value="RNA12720.1"/>
    <property type="molecule type" value="Genomic_DNA"/>
</dbReference>
<dbReference type="Proteomes" id="UP000276133">
    <property type="component" value="Unassembled WGS sequence"/>
</dbReference>
<comment type="caution">
    <text evidence="2">The sequence shown here is derived from an EMBL/GenBank/DDBJ whole genome shotgun (WGS) entry which is preliminary data.</text>
</comment>
<feature type="chain" id="PRO_5018076737" description="RNA-directed DNA polymerase from mobile element jockey-like" evidence="1">
    <location>
        <begin position="19"/>
        <end position="105"/>
    </location>
</feature>
<dbReference type="AlphaFoldDB" id="A0A3M7QN54"/>
<reference evidence="2 3" key="1">
    <citation type="journal article" date="2018" name="Sci. Rep.">
        <title>Genomic signatures of local adaptation to the degree of environmental predictability in rotifers.</title>
        <authorList>
            <person name="Franch-Gras L."/>
            <person name="Hahn C."/>
            <person name="Garcia-Roger E.M."/>
            <person name="Carmona M.J."/>
            <person name="Serra M."/>
            <person name="Gomez A."/>
        </authorList>
    </citation>
    <scope>NUCLEOTIDE SEQUENCE [LARGE SCALE GENOMIC DNA]</scope>
    <source>
        <strain evidence="2">HYR1</strain>
    </source>
</reference>
<proteinExistence type="predicted"/>
<gene>
    <name evidence="2" type="ORF">BpHYR1_032825</name>
</gene>
<name>A0A3M7QN54_BRAPC</name>
<organism evidence="2 3">
    <name type="scientific">Brachionus plicatilis</name>
    <name type="common">Marine rotifer</name>
    <name type="synonym">Brachionus muelleri</name>
    <dbReference type="NCBI Taxonomy" id="10195"/>
    <lineage>
        <taxon>Eukaryota</taxon>
        <taxon>Metazoa</taxon>
        <taxon>Spiralia</taxon>
        <taxon>Gnathifera</taxon>
        <taxon>Rotifera</taxon>
        <taxon>Eurotatoria</taxon>
        <taxon>Monogononta</taxon>
        <taxon>Pseudotrocha</taxon>
        <taxon>Ploima</taxon>
        <taxon>Brachionidae</taxon>
        <taxon>Brachionus</taxon>
    </lineage>
</organism>
<feature type="signal peptide" evidence="1">
    <location>
        <begin position="1"/>
        <end position="18"/>
    </location>
</feature>
<keyword evidence="3" id="KW-1185">Reference proteome</keyword>
<sequence>MIKIRISIFFVQVLKIFANSIASNQYTIYINRKLYHRSTRKVLASSGSRIGGIIFKVFESTLKKKTIIQTYMTPIGIDKRKVPTTGLILLRFKPNVLSNLNPECT</sequence>
<evidence type="ECO:0000256" key="1">
    <source>
        <dbReference type="SAM" id="SignalP"/>
    </source>
</evidence>
<keyword evidence="1" id="KW-0732">Signal</keyword>
<evidence type="ECO:0000313" key="2">
    <source>
        <dbReference type="EMBL" id="RNA12720.1"/>
    </source>
</evidence>
<accession>A0A3M7QN54</accession>
<evidence type="ECO:0000313" key="3">
    <source>
        <dbReference type="Proteomes" id="UP000276133"/>
    </source>
</evidence>
<evidence type="ECO:0008006" key="4">
    <source>
        <dbReference type="Google" id="ProtNLM"/>
    </source>
</evidence>